<evidence type="ECO:0000256" key="1">
    <source>
        <dbReference type="ARBA" id="ARBA00022670"/>
    </source>
</evidence>
<dbReference type="AlphaFoldDB" id="A0A5E4AXV6"/>
<keyword evidence="4 6" id="KW-0720">Serine protease</keyword>
<dbReference type="Proteomes" id="UP000335636">
    <property type="component" value="Unassembled WGS sequence"/>
</dbReference>
<dbReference type="Pfam" id="PF00089">
    <property type="entry name" value="Trypsin"/>
    <property type="match status" value="2"/>
</dbReference>
<dbReference type="PANTHER" id="PTHR24252:SF17">
    <property type="entry name" value="SUPPRESSOR OF TUMORIGENICITY 14 PROTEIN HOMOLOG-RELATED"/>
    <property type="match status" value="1"/>
</dbReference>
<dbReference type="Gene3D" id="2.40.10.10">
    <property type="entry name" value="Trypsin-like serine proteases"/>
    <property type="match status" value="1"/>
</dbReference>
<dbReference type="InterPro" id="IPR018114">
    <property type="entry name" value="TRYPSIN_HIS"/>
</dbReference>
<dbReference type="PANTHER" id="PTHR24252">
    <property type="entry name" value="ACROSIN-RELATED"/>
    <property type="match status" value="1"/>
</dbReference>
<evidence type="ECO:0000256" key="5">
    <source>
        <dbReference type="ARBA" id="ARBA00023157"/>
    </source>
</evidence>
<evidence type="ECO:0000313" key="9">
    <source>
        <dbReference type="EMBL" id="VTJ62224.1"/>
    </source>
</evidence>
<dbReference type="FunFam" id="2.40.10.10:FF:000024">
    <property type="entry name" value="Serine protease 53"/>
    <property type="match status" value="1"/>
</dbReference>
<dbReference type="PROSITE" id="PS50240">
    <property type="entry name" value="TRYPSIN_DOM"/>
    <property type="match status" value="1"/>
</dbReference>
<dbReference type="CDD" id="cd00190">
    <property type="entry name" value="Tryp_SPc"/>
    <property type="match status" value="1"/>
</dbReference>
<proteinExistence type="predicted"/>
<dbReference type="InterPro" id="IPR001314">
    <property type="entry name" value="Peptidase_S1A"/>
</dbReference>
<dbReference type="PROSITE" id="PS00135">
    <property type="entry name" value="TRYPSIN_SER"/>
    <property type="match status" value="1"/>
</dbReference>
<dbReference type="InterPro" id="IPR043504">
    <property type="entry name" value="Peptidase_S1_PA_chymotrypsin"/>
</dbReference>
<evidence type="ECO:0000256" key="2">
    <source>
        <dbReference type="ARBA" id="ARBA00022729"/>
    </source>
</evidence>
<organism evidence="9 10">
    <name type="scientific">Marmota monax</name>
    <name type="common">Woodchuck</name>
    <dbReference type="NCBI Taxonomy" id="9995"/>
    <lineage>
        <taxon>Eukaryota</taxon>
        <taxon>Metazoa</taxon>
        <taxon>Chordata</taxon>
        <taxon>Craniata</taxon>
        <taxon>Vertebrata</taxon>
        <taxon>Euteleostomi</taxon>
        <taxon>Mammalia</taxon>
        <taxon>Eutheria</taxon>
        <taxon>Euarchontoglires</taxon>
        <taxon>Glires</taxon>
        <taxon>Rodentia</taxon>
        <taxon>Sciuromorpha</taxon>
        <taxon>Sciuridae</taxon>
        <taxon>Xerinae</taxon>
        <taxon>Marmotini</taxon>
        <taxon>Marmota</taxon>
    </lineage>
</organism>
<keyword evidence="10" id="KW-1185">Reference proteome</keyword>
<evidence type="ECO:0000256" key="3">
    <source>
        <dbReference type="ARBA" id="ARBA00022801"/>
    </source>
</evidence>
<dbReference type="SUPFAM" id="SSF50494">
    <property type="entry name" value="Trypsin-like serine proteases"/>
    <property type="match status" value="1"/>
</dbReference>
<evidence type="ECO:0000256" key="4">
    <source>
        <dbReference type="ARBA" id="ARBA00022825"/>
    </source>
</evidence>
<evidence type="ECO:0000256" key="6">
    <source>
        <dbReference type="RuleBase" id="RU363034"/>
    </source>
</evidence>
<accession>A0A5E4AXV6</accession>
<evidence type="ECO:0000259" key="8">
    <source>
        <dbReference type="PROSITE" id="PS50240"/>
    </source>
</evidence>
<keyword evidence="2 7" id="KW-0732">Signal</keyword>
<dbReference type="GO" id="GO:0004252">
    <property type="term" value="F:serine-type endopeptidase activity"/>
    <property type="evidence" value="ECO:0007669"/>
    <property type="project" value="InterPro"/>
</dbReference>
<reference evidence="9" key="1">
    <citation type="submission" date="2019-04" db="EMBL/GenBank/DDBJ databases">
        <authorList>
            <person name="Alioto T."/>
            <person name="Alioto T."/>
        </authorList>
    </citation>
    <scope>NUCLEOTIDE SEQUENCE [LARGE SCALE GENOMIC DNA]</scope>
</reference>
<dbReference type="InterPro" id="IPR001254">
    <property type="entry name" value="Trypsin_dom"/>
</dbReference>
<comment type="caution">
    <text evidence="9">The sequence shown here is derived from an EMBL/GenBank/DDBJ whole genome shotgun (WGS) entry which is preliminary data.</text>
</comment>
<dbReference type="SMART" id="SM00020">
    <property type="entry name" value="Tryp_SPc"/>
    <property type="match status" value="1"/>
</dbReference>
<feature type="chain" id="PRO_5022887360" description="Peptidase S1 domain-containing protein" evidence="7">
    <location>
        <begin position="22"/>
        <end position="377"/>
    </location>
</feature>
<dbReference type="InterPro" id="IPR009003">
    <property type="entry name" value="Peptidase_S1_PA"/>
</dbReference>
<protein>
    <recommendedName>
        <fullName evidence="8">Peptidase S1 domain-containing protein</fullName>
    </recommendedName>
</protein>
<feature type="signal peptide" evidence="7">
    <location>
        <begin position="1"/>
        <end position="21"/>
    </location>
</feature>
<evidence type="ECO:0000256" key="7">
    <source>
        <dbReference type="SAM" id="SignalP"/>
    </source>
</evidence>
<feature type="domain" description="Peptidase S1" evidence="8">
    <location>
        <begin position="46"/>
        <end position="303"/>
    </location>
</feature>
<keyword evidence="3 6" id="KW-0378">Hydrolase</keyword>
<keyword evidence="1 6" id="KW-0645">Protease</keyword>
<keyword evidence="5" id="KW-1015">Disulfide bond</keyword>
<name>A0A5E4AXV6_MARMO</name>
<dbReference type="PROSITE" id="PS00134">
    <property type="entry name" value="TRYPSIN_HIS"/>
    <property type="match status" value="1"/>
</dbReference>
<gene>
    <name evidence="9" type="ORF">MONAX_5E019796</name>
</gene>
<sequence length="377" mass="41615">MSTRGEKLLLLLALLLSRVEPEEEKESLEVDLLSGPCGHRTLPSRVVGGENARLESWPWQGSLRLWGSHMCGASLLSRRWVLTAAHCFETSLDPFEWTVQFGELTSRPGIWNLQAYYNRYQVEDIYLNPQFKGKAPYDIALLRLDSSVKYTNLIQPICIVPSALEFENRTDCWVTGWGDIREGEDLPSPYTLQEVQVSIINTTICNHLYQMSDFRYSIWGDMVCAGQLAGGKDSCFAPPTLPRAGLTQASPQGDSGGPLVCELEGLWYQIGIVSWGVGCGRPNRPGVYTNVSQHFDWIRMLIARTGGPKAWDSPEQELTPAEAVNLGFTSCSISRKCTPAPLQSRHSPPGPTGCSTRTGCGSCVSAQPGLSRRPFSV</sequence>
<dbReference type="GO" id="GO:0006508">
    <property type="term" value="P:proteolysis"/>
    <property type="evidence" value="ECO:0007669"/>
    <property type="project" value="UniProtKB-KW"/>
</dbReference>
<dbReference type="PRINTS" id="PR00722">
    <property type="entry name" value="CHYMOTRYPSIN"/>
</dbReference>
<dbReference type="InterPro" id="IPR033116">
    <property type="entry name" value="TRYPSIN_SER"/>
</dbReference>
<dbReference type="EMBL" id="CABDUW010000192">
    <property type="protein sequence ID" value="VTJ62224.1"/>
    <property type="molecule type" value="Genomic_DNA"/>
</dbReference>
<evidence type="ECO:0000313" key="10">
    <source>
        <dbReference type="Proteomes" id="UP000335636"/>
    </source>
</evidence>